<dbReference type="SUPFAM" id="SSF46689">
    <property type="entry name" value="Homeodomain-like"/>
    <property type="match status" value="1"/>
</dbReference>
<dbReference type="OrthoDB" id="9815924at2"/>
<dbReference type="InterPro" id="IPR018729">
    <property type="entry name" value="DUF2269_transmembrane"/>
</dbReference>
<dbReference type="GO" id="GO:0003677">
    <property type="term" value="F:DNA binding"/>
    <property type="evidence" value="ECO:0007669"/>
    <property type="project" value="UniProtKB-UniRule"/>
</dbReference>
<dbReference type="EMBL" id="FONN01000021">
    <property type="protein sequence ID" value="SFF26036.1"/>
    <property type="molecule type" value="Genomic_DNA"/>
</dbReference>
<dbReference type="Proteomes" id="UP000183410">
    <property type="component" value="Unassembled WGS sequence"/>
</dbReference>
<evidence type="ECO:0000256" key="1">
    <source>
        <dbReference type="ARBA" id="ARBA00023125"/>
    </source>
</evidence>
<accession>A0A1I2HBB2</accession>
<dbReference type="AlphaFoldDB" id="A0A1I2HBB2"/>
<dbReference type="SUPFAM" id="SSF48498">
    <property type="entry name" value="Tetracyclin repressor-like, C-terminal domain"/>
    <property type="match status" value="1"/>
</dbReference>
<feature type="domain" description="HTH tetR-type" evidence="4">
    <location>
        <begin position="1"/>
        <end position="37"/>
    </location>
</feature>
<evidence type="ECO:0000313" key="5">
    <source>
        <dbReference type="EMBL" id="SFF26036.1"/>
    </source>
</evidence>
<organism evidence="5 6">
    <name type="scientific">Paenibacillus algorifonticola</name>
    <dbReference type="NCBI Taxonomy" id="684063"/>
    <lineage>
        <taxon>Bacteria</taxon>
        <taxon>Bacillati</taxon>
        <taxon>Bacillota</taxon>
        <taxon>Bacilli</taxon>
        <taxon>Bacillales</taxon>
        <taxon>Paenibacillaceae</taxon>
        <taxon>Paenibacillus</taxon>
    </lineage>
</organism>
<evidence type="ECO:0000256" key="2">
    <source>
        <dbReference type="PROSITE-ProRule" id="PRU00335"/>
    </source>
</evidence>
<feature type="transmembrane region" description="Helical" evidence="3">
    <location>
        <begin position="176"/>
        <end position="196"/>
    </location>
</feature>
<dbReference type="PROSITE" id="PS50977">
    <property type="entry name" value="HTH_TETR_2"/>
    <property type="match status" value="1"/>
</dbReference>
<keyword evidence="3" id="KW-0812">Transmembrane</keyword>
<reference evidence="6" key="1">
    <citation type="submission" date="2016-10" db="EMBL/GenBank/DDBJ databases">
        <authorList>
            <person name="Varghese N."/>
            <person name="Submissions S."/>
        </authorList>
    </citation>
    <scope>NUCLEOTIDE SEQUENCE [LARGE SCALE GENOMIC DNA]</scope>
    <source>
        <strain evidence="6">CGMCC 1.10223</strain>
    </source>
</reference>
<dbReference type="InterPro" id="IPR036271">
    <property type="entry name" value="Tet_transcr_reg_TetR-rel_C_sf"/>
</dbReference>
<keyword evidence="3" id="KW-1133">Transmembrane helix</keyword>
<dbReference type="InterPro" id="IPR001647">
    <property type="entry name" value="HTH_TetR"/>
</dbReference>
<comment type="caution">
    <text evidence="2">Lacks conserved residue(s) required for the propagation of feature annotation.</text>
</comment>
<dbReference type="Gene3D" id="1.10.357.10">
    <property type="entry name" value="Tetracycline Repressor, domain 2"/>
    <property type="match status" value="1"/>
</dbReference>
<sequence length="200" mass="23205">MRKLAEMLGYSPATLYLYYHDKDHLLFSVVDDAFTRFRTELAQAASSTSDPTERLDRIGEAYVQFGLTHSIYYQLMFMWRVDYLIQAKPGEETPRMEAFQVLFDSVEYAQSNNTVKPGYSVFAWNWLGISYGLFILSGVIWMIVLLPLQNKMIRQGQLSYEQNTMTNKIILASRNWNFYGILATLTPIASMILMVWKPCM</sequence>
<evidence type="ECO:0000313" key="6">
    <source>
        <dbReference type="Proteomes" id="UP000183410"/>
    </source>
</evidence>
<keyword evidence="3" id="KW-0472">Membrane</keyword>
<keyword evidence="6" id="KW-1185">Reference proteome</keyword>
<dbReference type="Pfam" id="PF10027">
    <property type="entry name" value="DUF2269"/>
    <property type="match status" value="1"/>
</dbReference>
<dbReference type="InterPro" id="IPR009057">
    <property type="entry name" value="Homeodomain-like_sf"/>
</dbReference>
<feature type="transmembrane region" description="Helical" evidence="3">
    <location>
        <begin position="123"/>
        <end position="148"/>
    </location>
</feature>
<gene>
    <name evidence="5" type="ORF">SAMN04487969_1218</name>
</gene>
<evidence type="ECO:0000259" key="4">
    <source>
        <dbReference type="PROSITE" id="PS50977"/>
    </source>
</evidence>
<protein>
    <submittedName>
        <fullName evidence="5">Transcriptional regulator, TetR family</fullName>
    </submittedName>
</protein>
<name>A0A1I2HBB2_9BACL</name>
<dbReference type="RefSeq" id="WP_052736811.1">
    <property type="nucleotide sequence ID" value="NZ_FONN01000021.1"/>
</dbReference>
<keyword evidence="1 2" id="KW-0238">DNA-binding</keyword>
<evidence type="ECO:0000256" key="3">
    <source>
        <dbReference type="SAM" id="Phobius"/>
    </source>
</evidence>
<proteinExistence type="predicted"/>